<name>A0A8S9TGZ8_PHYIN</name>
<feature type="region of interest" description="Disordered" evidence="1">
    <location>
        <begin position="1"/>
        <end position="21"/>
    </location>
</feature>
<feature type="region of interest" description="Disordered" evidence="1">
    <location>
        <begin position="184"/>
        <end position="213"/>
    </location>
</feature>
<proteinExistence type="predicted"/>
<comment type="caution">
    <text evidence="2">The sequence shown here is derived from an EMBL/GenBank/DDBJ whole genome shotgun (WGS) entry which is preliminary data.</text>
</comment>
<evidence type="ECO:0000313" key="3">
    <source>
        <dbReference type="Proteomes" id="UP000704712"/>
    </source>
</evidence>
<sequence length="213" mass="22980">MINFEGFGKRESTSHSKSHIGADSSGDTLYTVLDKFAVFLAFQESSKGSVLSKNSVASYFGNVKNHLLKIFPALVAVSSKRLQKIASILDKYCSKRGTDFTHQAPACTKADLRALSTTILKGAVSPDDYKDAALLNLLWYLLGRSSDTMCLVKSQVAVYPGTFNLETSASEFLLDQLPREAVGIQEANTPTGKATVSREKTESAPKAAVPGIH</sequence>
<gene>
    <name evidence="2" type="ORF">GN958_ATG23462</name>
</gene>
<feature type="non-terminal residue" evidence="2">
    <location>
        <position position="1"/>
    </location>
</feature>
<evidence type="ECO:0000313" key="2">
    <source>
        <dbReference type="EMBL" id="KAF4127350.1"/>
    </source>
</evidence>
<dbReference type="Proteomes" id="UP000704712">
    <property type="component" value="Unassembled WGS sequence"/>
</dbReference>
<accession>A0A8S9TGZ8</accession>
<evidence type="ECO:0000256" key="1">
    <source>
        <dbReference type="SAM" id="MobiDB-lite"/>
    </source>
</evidence>
<dbReference type="EMBL" id="JAACNO010003274">
    <property type="protein sequence ID" value="KAF4127350.1"/>
    <property type="molecule type" value="Genomic_DNA"/>
</dbReference>
<organism evidence="2 3">
    <name type="scientific">Phytophthora infestans</name>
    <name type="common">Potato late blight agent</name>
    <name type="synonym">Botrytis infestans</name>
    <dbReference type="NCBI Taxonomy" id="4787"/>
    <lineage>
        <taxon>Eukaryota</taxon>
        <taxon>Sar</taxon>
        <taxon>Stramenopiles</taxon>
        <taxon>Oomycota</taxon>
        <taxon>Peronosporomycetes</taxon>
        <taxon>Peronosporales</taxon>
        <taxon>Peronosporaceae</taxon>
        <taxon>Phytophthora</taxon>
    </lineage>
</organism>
<dbReference type="AlphaFoldDB" id="A0A8S9TGZ8"/>
<protein>
    <submittedName>
        <fullName evidence="2">Uncharacterized protein</fullName>
    </submittedName>
</protein>
<reference evidence="2" key="1">
    <citation type="submission" date="2020-03" db="EMBL/GenBank/DDBJ databases">
        <title>Hybrid Assembly of Korean Phytophthora infestans isolates.</title>
        <authorList>
            <person name="Prokchorchik M."/>
            <person name="Lee Y."/>
            <person name="Seo J."/>
            <person name="Cho J.-H."/>
            <person name="Park Y.-E."/>
            <person name="Jang D.-C."/>
            <person name="Im J.-S."/>
            <person name="Choi J.-G."/>
            <person name="Park H.-J."/>
            <person name="Lee G.-B."/>
            <person name="Lee Y.-G."/>
            <person name="Hong S.-Y."/>
            <person name="Cho K."/>
            <person name="Sohn K.H."/>
        </authorList>
    </citation>
    <scope>NUCLEOTIDE SEQUENCE</scope>
    <source>
        <strain evidence="2">KR_2_A2</strain>
    </source>
</reference>